<dbReference type="OrthoDB" id="9770099at2"/>
<evidence type="ECO:0000313" key="11">
    <source>
        <dbReference type="Proteomes" id="UP000050417"/>
    </source>
</evidence>
<dbReference type="PANTHER" id="PTHR30489:SF0">
    <property type="entry name" value="LIPOPROTEIN-RELEASING SYSTEM TRANSMEMBRANE PROTEIN LOLE"/>
    <property type="match status" value="1"/>
</dbReference>
<evidence type="ECO:0000259" key="9">
    <source>
        <dbReference type="Pfam" id="PF12704"/>
    </source>
</evidence>
<comment type="caution">
    <text evidence="10">The sequence shown here is derived from an EMBL/GenBank/DDBJ whole genome shotgun (WGS) entry which is preliminary data.</text>
</comment>
<gene>
    <name evidence="10" type="ORF">ADN00_09165</name>
</gene>
<dbReference type="Pfam" id="PF02687">
    <property type="entry name" value="FtsX"/>
    <property type="match status" value="1"/>
</dbReference>
<feature type="domain" description="ABC3 transporter permease C-terminal" evidence="8">
    <location>
        <begin position="271"/>
        <end position="401"/>
    </location>
</feature>
<dbReference type="InterPro" id="IPR051447">
    <property type="entry name" value="Lipoprotein-release_system"/>
</dbReference>
<dbReference type="EMBL" id="LGCL01000023">
    <property type="protein sequence ID" value="KPL77293.1"/>
    <property type="molecule type" value="Genomic_DNA"/>
</dbReference>
<evidence type="ECO:0000256" key="7">
    <source>
        <dbReference type="SAM" id="Phobius"/>
    </source>
</evidence>
<evidence type="ECO:0000256" key="3">
    <source>
        <dbReference type="ARBA" id="ARBA00022475"/>
    </source>
</evidence>
<evidence type="ECO:0000256" key="2">
    <source>
        <dbReference type="ARBA" id="ARBA00005236"/>
    </source>
</evidence>
<dbReference type="GO" id="GO:0098797">
    <property type="term" value="C:plasma membrane protein complex"/>
    <property type="evidence" value="ECO:0007669"/>
    <property type="project" value="TreeGrafter"/>
</dbReference>
<dbReference type="RefSeq" id="WP_075062694.1">
    <property type="nucleotide sequence ID" value="NZ_LGCL01000023.1"/>
</dbReference>
<dbReference type="InterPro" id="IPR025857">
    <property type="entry name" value="MacB_PCD"/>
</dbReference>
<comment type="similarity">
    <text evidence="2">Belongs to the ABC-4 integral membrane protein family. LolC/E subfamily.</text>
</comment>
<keyword evidence="4 7" id="KW-0812">Transmembrane</keyword>
<dbReference type="PANTHER" id="PTHR30489">
    <property type="entry name" value="LIPOPROTEIN-RELEASING SYSTEM TRANSMEMBRANE PROTEIN LOLE"/>
    <property type="match status" value="1"/>
</dbReference>
<dbReference type="STRING" id="1134406.ADN00_09165"/>
<dbReference type="InterPro" id="IPR003838">
    <property type="entry name" value="ABC3_permease_C"/>
</dbReference>
<reference evidence="10 11" key="1">
    <citation type="submission" date="2015-07" db="EMBL/GenBank/DDBJ databases">
        <title>Genome sequence of Ornatilinea apprima DSM 23815.</title>
        <authorList>
            <person name="Hemp J."/>
            <person name="Ward L.M."/>
            <person name="Pace L.A."/>
            <person name="Fischer W.W."/>
        </authorList>
    </citation>
    <scope>NUCLEOTIDE SEQUENCE [LARGE SCALE GENOMIC DNA]</scope>
    <source>
        <strain evidence="10 11">P3M-1</strain>
    </source>
</reference>
<feature type="transmembrane region" description="Helical" evidence="7">
    <location>
        <begin position="20"/>
        <end position="43"/>
    </location>
</feature>
<keyword evidence="5 7" id="KW-1133">Transmembrane helix</keyword>
<feature type="transmembrane region" description="Helical" evidence="7">
    <location>
        <begin position="375"/>
        <end position="394"/>
    </location>
</feature>
<keyword evidence="3" id="KW-1003">Cell membrane</keyword>
<comment type="subcellular location">
    <subcellularLocation>
        <location evidence="1">Cell membrane</location>
        <topology evidence="1">Multi-pass membrane protein</topology>
    </subcellularLocation>
</comment>
<accession>A0A0P6X372</accession>
<evidence type="ECO:0000256" key="5">
    <source>
        <dbReference type="ARBA" id="ARBA00022989"/>
    </source>
</evidence>
<protein>
    <recommendedName>
        <fullName evidence="12">ABC transporter permease</fullName>
    </recommendedName>
</protein>
<evidence type="ECO:0000259" key="8">
    <source>
        <dbReference type="Pfam" id="PF02687"/>
    </source>
</evidence>
<sequence length="409" mass="44602">MNLYLRLAWRNVWRHRRRTLIIMLAIGLGMSMMMMYDGLVAGFEQAIYGNAVQVLGGNIQIHAEGYREKTGQSPLLPLVNDQELIIAAEAQPEVVMASRRIKTTGMATSTEGAFGVSIIGIEPDKEESISLEARNVVDGRYLTAGDTDQIFIGKGLADTMDIVVGDRITVVGKDINKQMRKRTMTVVGIYDINMPDVEKQSIYISLAEAQDLYGLTGQSTEIAIMLEKIGQENAVIRALEPVLGSGEIETWATTFPELRQALETKGAVMDVFSVIILIIAGIGILNMLLMAIFERTREIGVLGALGMKPRQISTLFLLEGCMMGLLGLLSGVLLGVAFNAVLMTVGFDYSAFAGVTEYTALISGKVYSTLGLEKIVQRSLTVIIISILCSFYPAHEASQSEPAHALHYV</sequence>
<keyword evidence="6 7" id="KW-0472">Membrane</keyword>
<proteinExistence type="inferred from homology"/>
<dbReference type="Pfam" id="PF12704">
    <property type="entry name" value="MacB_PCD"/>
    <property type="match status" value="1"/>
</dbReference>
<name>A0A0P6X372_9CHLR</name>
<evidence type="ECO:0008006" key="12">
    <source>
        <dbReference type="Google" id="ProtNLM"/>
    </source>
</evidence>
<dbReference type="AlphaFoldDB" id="A0A0P6X372"/>
<feature type="domain" description="MacB-like periplasmic core" evidence="9">
    <location>
        <begin position="19"/>
        <end position="240"/>
    </location>
</feature>
<keyword evidence="11" id="KW-1185">Reference proteome</keyword>
<evidence type="ECO:0000313" key="10">
    <source>
        <dbReference type="EMBL" id="KPL77293.1"/>
    </source>
</evidence>
<evidence type="ECO:0000256" key="1">
    <source>
        <dbReference type="ARBA" id="ARBA00004651"/>
    </source>
</evidence>
<organism evidence="10 11">
    <name type="scientific">Ornatilinea apprima</name>
    <dbReference type="NCBI Taxonomy" id="1134406"/>
    <lineage>
        <taxon>Bacteria</taxon>
        <taxon>Bacillati</taxon>
        <taxon>Chloroflexota</taxon>
        <taxon>Anaerolineae</taxon>
        <taxon>Anaerolineales</taxon>
        <taxon>Anaerolineaceae</taxon>
        <taxon>Ornatilinea</taxon>
    </lineage>
</organism>
<evidence type="ECO:0000256" key="6">
    <source>
        <dbReference type="ARBA" id="ARBA00023136"/>
    </source>
</evidence>
<feature type="transmembrane region" description="Helical" evidence="7">
    <location>
        <begin position="314"/>
        <end position="338"/>
    </location>
</feature>
<evidence type="ECO:0000256" key="4">
    <source>
        <dbReference type="ARBA" id="ARBA00022692"/>
    </source>
</evidence>
<dbReference type="GO" id="GO:0044874">
    <property type="term" value="P:lipoprotein localization to outer membrane"/>
    <property type="evidence" value="ECO:0007669"/>
    <property type="project" value="TreeGrafter"/>
</dbReference>
<dbReference type="Proteomes" id="UP000050417">
    <property type="component" value="Unassembled WGS sequence"/>
</dbReference>
<feature type="transmembrane region" description="Helical" evidence="7">
    <location>
        <begin position="271"/>
        <end position="293"/>
    </location>
</feature>